<proteinExistence type="predicted"/>
<dbReference type="SUPFAM" id="SSF52091">
    <property type="entry name" value="SpoIIaa-like"/>
    <property type="match status" value="1"/>
</dbReference>
<comment type="caution">
    <text evidence="3">The sequence shown here is derived from an EMBL/GenBank/DDBJ whole genome shotgun (WGS) entry which is preliminary data.</text>
</comment>
<name>A0ABW2XRZ1_9ACTN</name>
<dbReference type="EMBL" id="JBHTGP010000013">
    <property type="protein sequence ID" value="MFD0688243.1"/>
    <property type="molecule type" value="Genomic_DNA"/>
</dbReference>
<dbReference type="CDD" id="cd07043">
    <property type="entry name" value="STAS_anti-anti-sigma_factors"/>
    <property type="match status" value="1"/>
</dbReference>
<sequence length="142" mass="15218">MTVWRITGGEGDSGADVPRPDRAAPRYDRVELDSALLRIASGTGSSWLRVTGDVDVSNAPALTRALHAVRDRTPGDLHADLGGVEFIDVAGLRALIDGADDLAEDGRLLVLHSVPPHIDRLFRLIGWDETPGLLLHCAARTP</sequence>
<dbReference type="Pfam" id="PF13466">
    <property type="entry name" value="STAS_2"/>
    <property type="match status" value="1"/>
</dbReference>
<evidence type="ECO:0000313" key="4">
    <source>
        <dbReference type="Proteomes" id="UP001597063"/>
    </source>
</evidence>
<accession>A0ABW2XRZ1</accession>
<dbReference type="Proteomes" id="UP001597063">
    <property type="component" value="Unassembled WGS sequence"/>
</dbReference>
<evidence type="ECO:0000259" key="2">
    <source>
        <dbReference type="PROSITE" id="PS50801"/>
    </source>
</evidence>
<organism evidence="3 4">
    <name type="scientific">Actinomadura fibrosa</name>
    <dbReference type="NCBI Taxonomy" id="111802"/>
    <lineage>
        <taxon>Bacteria</taxon>
        <taxon>Bacillati</taxon>
        <taxon>Actinomycetota</taxon>
        <taxon>Actinomycetes</taxon>
        <taxon>Streptosporangiales</taxon>
        <taxon>Thermomonosporaceae</taxon>
        <taxon>Actinomadura</taxon>
    </lineage>
</organism>
<dbReference type="RefSeq" id="WP_131762837.1">
    <property type="nucleotide sequence ID" value="NZ_CAACUY010000263.1"/>
</dbReference>
<dbReference type="InterPro" id="IPR036513">
    <property type="entry name" value="STAS_dom_sf"/>
</dbReference>
<protein>
    <submittedName>
        <fullName evidence="3">STAS domain-containing protein</fullName>
    </submittedName>
</protein>
<dbReference type="InterPro" id="IPR058548">
    <property type="entry name" value="MlaB-like_STAS"/>
</dbReference>
<keyword evidence="4" id="KW-1185">Reference proteome</keyword>
<evidence type="ECO:0000256" key="1">
    <source>
        <dbReference type="SAM" id="MobiDB-lite"/>
    </source>
</evidence>
<evidence type="ECO:0000313" key="3">
    <source>
        <dbReference type="EMBL" id="MFD0688243.1"/>
    </source>
</evidence>
<dbReference type="InterPro" id="IPR002645">
    <property type="entry name" value="STAS_dom"/>
</dbReference>
<gene>
    <name evidence="3" type="ORF">ACFQZM_27370</name>
</gene>
<dbReference type="PROSITE" id="PS50801">
    <property type="entry name" value="STAS"/>
    <property type="match status" value="1"/>
</dbReference>
<feature type="domain" description="STAS" evidence="2">
    <location>
        <begin position="35"/>
        <end position="142"/>
    </location>
</feature>
<reference evidence="4" key="1">
    <citation type="journal article" date="2019" name="Int. J. Syst. Evol. Microbiol.">
        <title>The Global Catalogue of Microorganisms (GCM) 10K type strain sequencing project: providing services to taxonomists for standard genome sequencing and annotation.</title>
        <authorList>
            <consortium name="The Broad Institute Genomics Platform"/>
            <consortium name="The Broad Institute Genome Sequencing Center for Infectious Disease"/>
            <person name="Wu L."/>
            <person name="Ma J."/>
        </authorList>
    </citation>
    <scope>NUCLEOTIDE SEQUENCE [LARGE SCALE GENOMIC DNA]</scope>
    <source>
        <strain evidence="4">JCM 9371</strain>
    </source>
</reference>
<dbReference type="Gene3D" id="3.30.750.24">
    <property type="entry name" value="STAS domain"/>
    <property type="match status" value="1"/>
</dbReference>
<feature type="region of interest" description="Disordered" evidence="1">
    <location>
        <begin position="1"/>
        <end position="22"/>
    </location>
</feature>